<feature type="domain" description="Cadherin" evidence="14">
    <location>
        <begin position="722"/>
        <end position="830"/>
    </location>
</feature>
<evidence type="ECO:0000256" key="6">
    <source>
        <dbReference type="ARBA" id="ARBA00022737"/>
    </source>
</evidence>
<feature type="domain" description="Cadherin" evidence="14">
    <location>
        <begin position="831"/>
        <end position="911"/>
    </location>
</feature>
<keyword evidence="11" id="KW-1015">Disulfide bond</keyword>
<evidence type="ECO:0000256" key="10">
    <source>
        <dbReference type="ARBA" id="ARBA00023136"/>
    </source>
</evidence>
<evidence type="ECO:0000313" key="15">
    <source>
        <dbReference type="EMBL" id="KAK2179883.1"/>
    </source>
</evidence>
<dbReference type="SMART" id="SM00112">
    <property type="entry name" value="CA"/>
    <property type="match status" value="8"/>
</dbReference>
<evidence type="ECO:0000256" key="12">
    <source>
        <dbReference type="ARBA" id="ARBA00023180"/>
    </source>
</evidence>
<feature type="domain" description="Cadherin" evidence="14">
    <location>
        <begin position="471"/>
        <end position="622"/>
    </location>
</feature>
<dbReference type="EMBL" id="JAODUO010000467">
    <property type="protein sequence ID" value="KAK2179883.1"/>
    <property type="molecule type" value="Genomic_DNA"/>
</dbReference>
<dbReference type="PANTHER" id="PTHR24026:SF136">
    <property type="entry name" value="PROTOCADHERIN-23"/>
    <property type="match status" value="1"/>
</dbReference>
<feature type="domain" description="Cadherin" evidence="14">
    <location>
        <begin position="2"/>
        <end position="46"/>
    </location>
</feature>
<name>A0AAD9KY94_RIDPI</name>
<evidence type="ECO:0000256" key="8">
    <source>
        <dbReference type="ARBA" id="ARBA00022889"/>
    </source>
</evidence>
<feature type="domain" description="Cadherin" evidence="14">
    <location>
        <begin position="623"/>
        <end position="721"/>
    </location>
</feature>
<evidence type="ECO:0000256" key="11">
    <source>
        <dbReference type="ARBA" id="ARBA00023157"/>
    </source>
</evidence>
<keyword evidence="8" id="KW-0130">Cell adhesion</keyword>
<evidence type="ECO:0000256" key="4">
    <source>
        <dbReference type="ARBA" id="ARBA00022692"/>
    </source>
</evidence>
<reference evidence="15" key="1">
    <citation type="journal article" date="2023" name="Mol. Biol. Evol.">
        <title>Third-Generation Sequencing Reveals the Adaptive Role of the Epigenome in Three Deep-Sea Polychaetes.</title>
        <authorList>
            <person name="Perez M."/>
            <person name="Aroh O."/>
            <person name="Sun Y."/>
            <person name="Lan Y."/>
            <person name="Juniper S.K."/>
            <person name="Young C.R."/>
            <person name="Angers B."/>
            <person name="Qian P.Y."/>
        </authorList>
    </citation>
    <scope>NUCLEOTIDE SEQUENCE</scope>
    <source>
        <strain evidence="15">R07B-5</strain>
    </source>
</reference>
<dbReference type="CDD" id="cd11304">
    <property type="entry name" value="Cadherin_repeat"/>
    <property type="match status" value="8"/>
</dbReference>
<evidence type="ECO:0000256" key="3">
    <source>
        <dbReference type="ARBA" id="ARBA00022536"/>
    </source>
</evidence>
<keyword evidence="9" id="KW-1133">Transmembrane helix</keyword>
<evidence type="ECO:0000256" key="7">
    <source>
        <dbReference type="ARBA" id="ARBA00022837"/>
    </source>
</evidence>
<dbReference type="GO" id="GO:0007156">
    <property type="term" value="P:homophilic cell adhesion via plasma membrane adhesion molecules"/>
    <property type="evidence" value="ECO:0007669"/>
    <property type="project" value="InterPro"/>
</dbReference>
<dbReference type="PROSITE" id="PS00232">
    <property type="entry name" value="CADHERIN_1"/>
    <property type="match status" value="6"/>
</dbReference>
<keyword evidence="4" id="KW-0812">Transmembrane</keyword>
<dbReference type="FunFam" id="2.60.40.60:FF:000004">
    <property type="entry name" value="Protocadherin 1 gamma 2"/>
    <property type="match status" value="1"/>
</dbReference>
<feature type="domain" description="Cadherin" evidence="14">
    <location>
        <begin position="151"/>
        <end position="255"/>
    </location>
</feature>
<feature type="domain" description="Cadherin" evidence="14">
    <location>
        <begin position="62"/>
        <end position="150"/>
    </location>
</feature>
<dbReference type="AlphaFoldDB" id="A0AAD9KY94"/>
<dbReference type="InterPro" id="IPR015919">
    <property type="entry name" value="Cadherin-like_sf"/>
</dbReference>
<keyword evidence="12" id="KW-0325">Glycoprotein</keyword>
<dbReference type="Gene3D" id="2.60.40.60">
    <property type="entry name" value="Cadherins"/>
    <property type="match status" value="9"/>
</dbReference>
<dbReference type="Proteomes" id="UP001209878">
    <property type="component" value="Unassembled WGS sequence"/>
</dbReference>
<dbReference type="PANTHER" id="PTHR24026">
    <property type="entry name" value="FAT ATYPICAL CADHERIN-RELATED"/>
    <property type="match status" value="1"/>
</dbReference>
<sequence>MKPLDFEVKRHYSLTISAVDSRGLASSATVVVTVSVIDVNDNSPTFLPSPKVIRFLGPLDEGKLIFKVIAMDADSGENGDMTYSIIQNTQDGNFTIDPHSGEIVTNLTIPVGRYDVSVMASDHGSPGLSARQQLMVYVLDNRAAALYPMFQQAWYRVDVNESVTTPHGLEDVNAVVGYKGNDKDVYYMLDAREHDGLFEVDTQTGVVSITRALDRETVSVYTVTVTAYNTLEPSYSSDTLVIVNVTDTNDEVPAFLFTQYDVSLVENAPVNTTVATLQAFDRDLNAKLVYHILLDEPEGLFRVTSEDNSAIVLLKGAIDCDAMDPDLDWAYSVWVSVSDGPHTGMPVHLRVHVEDLNDNWPQFEHSVYNVTVTEGLKACHEVLTVTAVDVDITDVNQLRYTIVEGDEDGLFEVADKTGILSLSCHSQEGLDRENKDGYLLKVTVTDMAGHEDTTSVNITVLDENDNPPVFLGSPFRAYTLEGAQSLRLSVSILASDADSGENADIVYSLRDHHEQFLVTTDTHHSPARGTLHVRQSLDREKASVYLENGTAVFSVTIIATDRGIRPLTASTVVEQQVGETPRLCCKSNRCLSSDGCFLANTTLGSSDVTVYVDDINDNEPSFDQDSYEVSLSENSLPGTSVLTVTGHDMDLPHNTHLTYNMQGQDVFVIDRDSGVVRVTGAVSVERQAHYTLSLVLTDGVYNSTAELMVNLLDVNDHHPVFDKPLYHFTVPENDLPGTVVQFVGRVSALDKDQGVNGAVSYNITSGNSQHLFLIAEPTEGSISVAGRLDRETRPHHTLIVTATDHGSPPRMISCVIEIEVLDANDNTPVFTSATYRGTVYEHAEHGTTVSMMPLVQATDQDIGLNAAVIYQLSGSGSRLFHMDLTSGVVTVSETGGRGLDRERKHLYVLEVGDTKGSTCMCWR</sequence>
<protein>
    <recommendedName>
        <fullName evidence="14">Cadherin domain-containing protein</fullName>
    </recommendedName>
</protein>
<dbReference type="Pfam" id="PF00028">
    <property type="entry name" value="Cadherin"/>
    <property type="match status" value="7"/>
</dbReference>
<dbReference type="InterPro" id="IPR020894">
    <property type="entry name" value="Cadherin_CS"/>
</dbReference>
<keyword evidence="6" id="KW-0677">Repeat</keyword>
<feature type="domain" description="Cadherin" evidence="14">
    <location>
        <begin position="364"/>
        <end position="470"/>
    </location>
</feature>
<evidence type="ECO:0000256" key="9">
    <source>
        <dbReference type="ARBA" id="ARBA00022989"/>
    </source>
</evidence>
<evidence type="ECO:0000256" key="5">
    <source>
        <dbReference type="ARBA" id="ARBA00022729"/>
    </source>
</evidence>
<keyword evidence="3" id="KW-0245">EGF-like domain</keyword>
<dbReference type="PRINTS" id="PR00205">
    <property type="entry name" value="CADHERIN"/>
</dbReference>
<dbReference type="SUPFAM" id="SSF49313">
    <property type="entry name" value="Cadherin-like"/>
    <property type="match status" value="9"/>
</dbReference>
<feature type="domain" description="Cadherin" evidence="14">
    <location>
        <begin position="256"/>
        <end position="363"/>
    </location>
</feature>
<keyword evidence="16" id="KW-1185">Reference proteome</keyword>
<evidence type="ECO:0000256" key="13">
    <source>
        <dbReference type="PROSITE-ProRule" id="PRU00043"/>
    </source>
</evidence>
<dbReference type="GO" id="GO:0005886">
    <property type="term" value="C:plasma membrane"/>
    <property type="evidence" value="ECO:0007669"/>
    <property type="project" value="UniProtKB-SubCell"/>
</dbReference>
<keyword evidence="10" id="KW-0472">Membrane</keyword>
<evidence type="ECO:0000256" key="2">
    <source>
        <dbReference type="ARBA" id="ARBA00022475"/>
    </source>
</evidence>
<gene>
    <name evidence="15" type="ORF">NP493_468g01013</name>
</gene>
<proteinExistence type="predicted"/>
<organism evidence="15 16">
    <name type="scientific">Ridgeia piscesae</name>
    <name type="common">Tubeworm</name>
    <dbReference type="NCBI Taxonomy" id="27915"/>
    <lineage>
        <taxon>Eukaryota</taxon>
        <taxon>Metazoa</taxon>
        <taxon>Spiralia</taxon>
        <taxon>Lophotrochozoa</taxon>
        <taxon>Annelida</taxon>
        <taxon>Polychaeta</taxon>
        <taxon>Sedentaria</taxon>
        <taxon>Canalipalpata</taxon>
        <taxon>Sabellida</taxon>
        <taxon>Siboglinidae</taxon>
        <taxon>Ridgeia</taxon>
    </lineage>
</organism>
<dbReference type="PROSITE" id="PS50268">
    <property type="entry name" value="CADHERIN_2"/>
    <property type="match status" value="9"/>
</dbReference>
<dbReference type="InterPro" id="IPR002126">
    <property type="entry name" value="Cadherin-like_dom"/>
</dbReference>
<comment type="subcellular location">
    <subcellularLocation>
        <location evidence="1">Cell membrane</location>
        <topology evidence="1">Single-pass type I membrane protein</topology>
    </subcellularLocation>
</comment>
<keyword evidence="2" id="KW-1003">Cell membrane</keyword>
<dbReference type="GO" id="GO:0005509">
    <property type="term" value="F:calcium ion binding"/>
    <property type="evidence" value="ECO:0007669"/>
    <property type="project" value="UniProtKB-UniRule"/>
</dbReference>
<accession>A0AAD9KY94</accession>
<evidence type="ECO:0000256" key="1">
    <source>
        <dbReference type="ARBA" id="ARBA00004251"/>
    </source>
</evidence>
<comment type="caution">
    <text evidence="15">The sequence shown here is derived from an EMBL/GenBank/DDBJ whole genome shotgun (WGS) entry which is preliminary data.</text>
</comment>
<dbReference type="FunFam" id="2.60.40.60:FF:000020">
    <property type="entry name" value="Dachsous cadherin-related 1b"/>
    <property type="match status" value="2"/>
</dbReference>
<keyword evidence="7 13" id="KW-0106">Calcium</keyword>
<keyword evidence="5" id="KW-0732">Signal</keyword>
<dbReference type="FunFam" id="2.60.40.60:FF:000024">
    <property type="entry name" value="FAT atypical cadherin 3"/>
    <property type="match status" value="1"/>
</dbReference>
<evidence type="ECO:0000259" key="14">
    <source>
        <dbReference type="PROSITE" id="PS50268"/>
    </source>
</evidence>
<evidence type="ECO:0000313" key="16">
    <source>
        <dbReference type="Proteomes" id="UP001209878"/>
    </source>
</evidence>